<evidence type="ECO:0000313" key="2">
    <source>
        <dbReference type="EMBL" id="QEA33466.1"/>
    </source>
</evidence>
<accession>A0AAE6ILT5</accession>
<evidence type="ECO:0000313" key="3">
    <source>
        <dbReference type="Proteomes" id="UP000321332"/>
    </source>
</evidence>
<proteinExistence type="predicted"/>
<dbReference type="RefSeq" id="WP_014973588.1">
    <property type="nucleotide sequence ID" value="NZ_CP042374.1"/>
</dbReference>
<organism evidence="2 3">
    <name type="scientific">Leuconostoc carnosum</name>
    <dbReference type="NCBI Taxonomy" id="1252"/>
    <lineage>
        <taxon>Bacteria</taxon>
        <taxon>Bacillati</taxon>
        <taxon>Bacillota</taxon>
        <taxon>Bacilli</taxon>
        <taxon>Lactobacillales</taxon>
        <taxon>Lactobacillaceae</taxon>
        <taxon>Leuconostoc</taxon>
    </lineage>
</organism>
<dbReference type="EMBL" id="CP042374">
    <property type="protein sequence ID" value="QEA33466.1"/>
    <property type="molecule type" value="Genomic_DNA"/>
</dbReference>
<name>A0AAE6ILT5_LEUCA</name>
<dbReference type="Pfam" id="PF19834">
    <property type="entry name" value="DUF6314"/>
    <property type="match status" value="1"/>
</dbReference>
<dbReference type="OMA" id="WDITRTI"/>
<dbReference type="InterPro" id="IPR045632">
    <property type="entry name" value="DUF6314"/>
</dbReference>
<sequence>MMNLKQFFSGQWDITRTITDSDKRLYATVRGTANFCHHTQNALILEEKGQVSLVDTGRNLDFTRQYIYVFDQQGMSIYFHDDITANNGLYQAYDWDDKSKQLQPRDKYLCSLDVYDAQFHLENAKTFWQNTDVVGPHKDYHVKTIFTRKNA</sequence>
<feature type="domain" description="DUF6314" evidence="1">
    <location>
        <begin position="8"/>
        <end position="148"/>
    </location>
</feature>
<dbReference type="Proteomes" id="UP000321332">
    <property type="component" value="Chromosome"/>
</dbReference>
<protein>
    <recommendedName>
        <fullName evidence="1">DUF6314 domain-containing protein</fullName>
    </recommendedName>
</protein>
<dbReference type="GeneID" id="61187019"/>
<dbReference type="AlphaFoldDB" id="A0AAE6ILT5"/>
<reference evidence="2 3" key="1">
    <citation type="submission" date="2019-06" db="EMBL/GenBank/DDBJ databases">
        <title>Genome analyses of bacteria isolated from kimchi.</title>
        <authorList>
            <person name="Lee S."/>
            <person name="Ahn S."/>
            <person name="Roh S."/>
        </authorList>
    </citation>
    <scope>NUCLEOTIDE SEQUENCE [LARGE SCALE GENOMIC DNA]</scope>
    <source>
        <strain evidence="2 3">CBA3620</strain>
    </source>
</reference>
<gene>
    <name evidence="2" type="ORF">FGL89_04615</name>
</gene>
<evidence type="ECO:0000259" key="1">
    <source>
        <dbReference type="Pfam" id="PF19834"/>
    </source>
</evidence>